<feature type="domain" description="Aromatic amino acid beta-eliminating lyase/threonine aldolase" evidence="5">
    <location>
        <begin position="46"/>
        <end position="359"/>
    </location>
</feature>
<evidence type="ECO:0000256" key="4">
    <source>
        <dbReference type="PIRSR" id="PIRSR017617-1"/>
    </source>
</evidence>
<sequence>MTLSETESLAPNGIHQNTWQTESADVEWRYTKTQRLKKALHKASSDFRSDVVTVPTTGMMQAIIDASVGDDIYDPEGDESVNALQDKIAKLSGKEAALWTMSGTMGNQICLRTHLTQPPHTVLLDHRAHVQCWESGALPVFSQASVTQVLPRNGVHLTVDDVRRNMIADGNSESNESAIHAAAAAVVLSLGVVHFPPTRVVSLENTLSGTILPLRDAREISDFVRSFPVPAGQKPVAMHLDGARLFDAVAAENGRLEEYCASFDSVSFCLAKGVGAPMGSVIVGTKAFIERAKWFRKMFGGGTRQPGMMAAAASAALDHTLPRLPQVHEMTRAAAKALEALGYAFSLPVQTNMVVVDLEAGDIPPAAFVGYCKEEGVSVFPNGRLVFHHQTSDDGVRRLLRALELLMADKKAGKELASHKVYGGYT</sequence>
<dbReference type="Gene3D" id="3.90.1150.10">
    <property type="entry name" value="Aspartate Aminotransferase, domain 1"/>
    <property type="match status" value="1"/>
</dbReference>
<evidence type="ECO:0000256" key="1">
    <source>
        <dbReference type="ARBA" id="ARBA00001933"/>
    </source>
</evidence>
<dbReference type="GO" id="GO:0006567">
    <property type="term" value="P:L-threonine catabolic process"/>
    <property type="evidence" value="ECO:0007669"/>
    <property type="project" value="TreeGrafter"/>
</dbReference>
<evidence type="ECO:0000256" key="2">
    <source>
        <dbReference type="ARBA" id="ARBA00006966"/>
    </source>
</evidence>
<dbReference type="OrthoDB" id="10261951at2759"/>
<keyword evidence="3" id="KW-0663">Pyridoxal phosphate</keyword>
<dbReference type="Proteomes" id="UP000078544">
    <property type="component" value="Unassembled WGS sequence"/>
</dbReference>
<comment type="cofactor">
    <cofactor evidence="1">
        <name>pyridoxal 5'-phosphate</name>
        <dbReference type="ChEBI" id="CHEBI:597326"/>
    </cofactor>
</comment>
<evidence type="ECO:0000259" key="5">
    <source>
        <dbReference type="Pfam" id="PF01212"/>
    </source>
</evidence>
<accession>A0A167YK40</accession>
<dbReference type="GO" id="GO:0005829">
    <property type="term" value="C:cytosol"/>
    <property type="evidence" value="ECO:0007669"/>
    <property type="project" value="TreeGrafter"/>
</dbReference>
<dbReference type="InterPro" id="IPR015422">
    <property type="entry name" value="PyrdxlP-dep_Trfase_small"/>
</dbReference>
<dbReference type="InterPro" id="IPR015421">
    <property type="entry name" value="PyrdxlP-dep_Trfase_major"/>
</dbReference>
<evidence type="ECO:0000313" key="6">
    <source>
        <dbReference type="EMBL" id="KZZ91451.1"/>
    </source>
</evidence>
<dbReference type="STRING" id="1081109.A0A167YK40"/>
<evidence type="ECO:0000313" key="7">
    <source>
        <dbReference type="Proteomes" id="UP000078544"/>
    </source>
</evidence>
<dbReference type="Pfam" id="PF01212">
    <property type="entry name" value="Beta_elim_lyase"/>
    <property type="match status" value="1"/>
</dbReference>
<dbReference type="Gene3D" id="3.40.640.10">
    <property type="entry name" value="Type I PLP-dependent aspartate aminotransferase-like (Major domain)"/>
    <property type="match status" value="1"/>
</dbReference>
<dbReference type="NCBIfam" id="NF041359">
    <property type="entry name" value="GntG_guanitoxin"/>
    <property type="match status" value="1"/>
</dbReference>
<evidence type="ECO:0000256" key="3">
    <source>
        <dbReference type="ARBA" id="ARBA00022898"/>
    </source>
</evidence>
<dbReference type="SUPFAM" id="SSF53383">
    <property type="entry name" value="PLP-dependent transferases"/>
    <property type="match status" value="1"/>
</dbReference>
<gene>
    <name evidence="6" type="ORF">AAL_06687</name>
</gene>
<reference evidence="6 7" key="1">
    <citation type="journal article" date="2016" name="Genome Biol. Evol.">
        <title>Divergent and convergent evolution of fungal pathogenicity.</title>
        <authorList>
            <person name="Shang Y."/>
            <person name="Xiao G."/>
            <person name="Zheng P."/>
            <person name="Cen K."/>
            <person name="Zhan S."/>
            <person name="Wang C."/>
        </authorList>
    </citation>
    <scope>NUCLEOTIDE SEQUENCE [LARGE SCALE GENOMIC DNA]</scope>
    <source>
        <strain evidence="6 7">RCEF 2490</strain>
    </source>
</reference>
<dbReference type="InterPro" id="IPR015424">
    <property type="entry name" value="PyrdxlP-dep_Trfase"/>
</dbReference>
<dbReference type="GO" id="GO:0006545">
    <property type="term" value="P:glycine biosynthetic process"/>
    <property type="evidence" value="ECO:0007669"/>
    <property type="project" value="TreeGrafter"/>
</dbReference>
<dbReference type="PIRSF" id="PIRSF017617">
    <property type="entry name" value="Thr_aldolase"/>
    <property type="match status" value="1"/>
</dbReference>
<feature type="modified residue" description="N6-(pyridoxal phosphate)lysine" evidence="4">
    <location>
        <position position="272"/>
    </location>
</feature>
<dbReference type="EMBL" id="AZGY01000018">
    <property type="protein sequence ID" value="KZZ91451.1"/>
    <property type="molecule type" value="Genomic_DNA"/>
</dbReference>
<dbReference type="InterPro" id="IPR001597">
    <property type="entry name" value="ArAA_b-elim_lyase/Thr_aldolase"/>
</dbReference>
<dbReference type="PANTHER" id="PTHR48097:SF9">
    <property type="entry name" value="L-THREONINE ALDOLASE"/>
    <property type="match status" value="1"/>
</dbReference>
<comment type="similarity">
    <text evidence="2">Belongs to the threonine aldolase family.</text>
</comment>
<proteinExistence type="inferred from homology"/>
<keyword evidence="7" id="KW-1185">Reference proteome</keyword>
<name>A0A167YK40_9HYPO</name>
<dbReference type="InterPro" id="IPR023603">
    <property type="entry name" value="Low_specificity_L-TA-like"/>
</dbReference>
<protein>
    <submittedName>
        <fullName evidence="6">Threonine aldolase</fullName>
    </submittedName>
</protein>
<comment type="caution">
    <text evidence="6">The sequence shown here is derived from an EMBL/GenBank/DDBJ whole genome shotgun (WGS) entry which is preliminary data.</text>
</comment>
<dbReference type="AlphaFoldDB" id="A0A167YK40"/>
<dbReference type="GO" id="GO:0008732">
    <property type="term" value="F:L-allo-threonine aldolase activity"/>
    <property type="evidence" value="ECO:0007669"/>
    <property type="project" value="TreeGrafter"/>
</dbReference>
<dbReference type="PANTHER" id="PTHR48097">
    <property type="entry name" value="L-THREONINE ALDOLASE-RELATED"/>
    <property type="match status" value="1"/>
</dbReference>
<organism evidence="6 7">
    <name type="scientific">Moelleriella libera RCEF 2490</name>
    <dbReference type="NCBI Taxonomy" id="1081109"/>
    <lineage>
        <taxon>Eukaryota</taxon>
        <taxon>Fungi</taxon>
        <taxon>Dikarya</taxon>
        <taxon>Ascomycota</taxon>
        <taxon>Pezizomycotina</taxon>
        <taxon>Sordariomycetes</taxon>
        <taxon>Hypocreomycetidae</taxon>
        <taxon>Hypocreales</taxon>
        <taxon>Clavicipitaceae</taxon>
        <taxon>Moelleriella</taxon>
    </lineage>
</organism>